<dbReference type="EMBL" id="JBHUKS010000018">
    <property type="protein sequence ID" value="MFD2471096.1"/>
    <property type="molecule type" value="Genomic_DNA"/>
</dbReference>
<evidence type="ECO:0000256" key="1">
    <source>
        <dbReference type="SAM" id="Phobius"/>
    </source>
</evidence>
<gene>
    <name evidence="3" type="ORF">ACFSVL_27135</name>
</gene>
<keyword evidence="4" id="KW-1185">Reference proteome</keyword>
<feature type="transmembrane region" description="Helical" evidence="1">
    <location>
        <begin position="57"/>
        <end position="77"/>
    </location>
</feature>
<reference evidence="4" key="1">
    <citation type="journal article" date="2019" name="Int. J. Syst. Evol. Microbiol.">
        <title>The Global Catalogue of Microorganisms (GCM) 10K type strain sequencing project: providing services to taxonomists for standard genome sequencing and annotation.</title>
        <authorList>
            <consortium name="The Broad Institute Genomics Platform"/>
            <consortium name="The Broad Institute Genome Sequencing Center for Infectious Disease"/>
            <person name="Wu L."/>
            <person name="Ma J."/>
        </authorList>
    </citation>
    <scope>NUCLEOTIDE SEQUENCE [LARGE SCALE GENOMIC DNA]</scope>
    <source>
        <strain evidence="4">CGMCC 4.7641</strain>
    </source>
</reference>
<protein>
    <recommendedName>
        <fullName evidence="5">LPXTG cell wall anchor domain-containing protein</fullName>
    </recommendedName>
</protein>
<evidence type="ECO:0008006" key="5">
    <source>
        <dbReference type="Google" id="ProtNLM"/>
    </source>
</evidence>
<accession>A0ABW5HDA4</accession>
<sequence>MLLLVAFTGLALPVSAPGAGAAQPAGTGNAHLASVPRGEVVPRDGQSTPAQPHGDDWIPLLCLAGLLVAVPVGYFGYVRARRETA</sequence>
<organism evidence="3 4">
    <name type="scientific">Amycolatopsis silviterrae</name>
    <dbReference type="NCBI Taxonomy" id="1656914"/>
    <lineage>
        <taxon>Bacteria</taxon>
        <taxon>Bacillati</taxon>
        <taxon>Actinomycetota</taxon>
        <taxon>Actinomycetes</taxon>
        <taxon>Pseudonocardiales</taxon>
        <taxon>Pseudonocardiaceae</taxon>
        <taxon>Amycolatopsis</taxon>
    </lineage>
</organism>
<evidence type="ECO:0000313" key="4">
    <source>
        <dbReference type="Proteomes" id="UP001597483"/>
    </source>
</evidence>
<keyword evidence="1" id="KW-0472">Membrane</keyword>
<keyword evidence="1" id="KW-0812">Transmembrane</keyword>
<evidence type="ECO:0000313" key="3">
    <source>
        <dbReference type="EMBL" id="MFD2471096.1"/>
    </source>
</evidence>
<keyword evidence="2" id="KW-0732">Signal</keyword>
<dbReference type="RefSeq" id="WP_378308375.1">
    <property type="nucleotide sequence ID" value="NZ_JBHUKS010000018.1"/>
</dbReference>
<feature type="chain" id="PRO_5046951995" description="LPXTG cell wall anchor domain-containing protein" evidence="2">
    <location>
        <begin position="22"/>
        <end position="85"/>
    </location>
</feature>
<dbReference type="Proteomes" id="UP001597483">
    <property type="component" value="Unassembled WGS sequence"/>
</dbReference>
<name>A0ABW5HDA4_9PSEU</name>
<proteinExistence type="predicted"/>
<comment type="caution">
    <text evidence="3">The sequence shown here is derived from an EMBL/GenBank/DDBJ whole genome shotgun (WGS) entry which is preliminary data.</text>
</comment>
<evidence type="ECO:0000256" key="2">
    <source>
        <dbReference type="SAM" id="SignalP"/>
    </source>
</evidence>
<keyword evidence="1" id="KW-1133">Transmembrane helix</keyword>
<feature type="signal peptide" evidence="2">
    <location>
        <begin position="1"/>
        <end position="21"/>
    </location>
</feature>